<comment type="cofactor">
    <cofactor evidence="9">
        <name>Mg(2+)</name>
        <dbReference type="ChEBI" id="CHEBI:18420"/>
    </cofactor>
    <cofactor evidence="9">
        <name>Mn(2+)</name>
        <dbReference type="ChEBI" id="CHEBI:29035"/>
    </cofactor>
    <text evidence="9">Mg(2+). Can also accept Mn(2+).</text>
</comment>
<dbReference type="AlphaFoldDB" id="A0A2P7SF34"/>
<feature type="binding site" evidence="9">
    <location>
        <position position="105"/>
    </location>
    <ligand>
        <name>substrate</name>
    </ligand>
</feature>
<evidence type="ECO:0000256" key="6">
    <source>
        <dbReference type="ARBA" id="ARBA00022777"/>
    </source>
</evidence>
<reference evidence="11 12" key="1">
    <citation type="submission" date="2018-03" db="EMBL/GenBank/DDBJ databases">
        <title>The draft genome of Mesorhizobium soli JCM 19897.</title>
        <authorList>
            <person name="Li L."/>
            <person name="Liu L."/>
            <person name="Liang L."/>
            <person name="Wang T."/>
            <person name="Zhang X."/>
        </authorList>
    </citation>
    <scope>NUCLEOTIDE SEQUENCE [LARGE SCALE GENOMIC DNA]</scope>
    <source>
        <strain evidence="11 12">JCM 19897</strain>
    </source>
</reference>
<dbReference type="Pfam" id="PF00871">
    <property type="entry name" value="Acetate_kinase"/>
    <property type="match status" value="1"/>
</dbReference>
<dbReference type="PRINTS" id="PR00471">
    <property type="entry name" value="ACETATEKNASE"/>
</dbReference>
<keyword evidence="12" id="KW-1185">Reference proteome</keyword>
<evidence type="ECO:0000256" key="8">
    <source>
        <dbReference type="ARBA" id="ARBA00022842"/>
    </source>
</evidence>
<feature type="site" description="Transition state stabilizer" evidence="9">
    <location>
        <position position="193"/>
    </location>
</feature>
<dbReference type="InterPro" id="IPR000890">
    <property type="entry name" value="Aliphatic_acid_kin_short-chain"/>
</dbReference>
<feature type="binding site" evidence="9">
    <location>
        <position position="21"/>
    </location>
    <ligand>
        <name>Mg(2+)</name>
        <dbReference type="ChEBI" id="CHEBI:18420"/>
    </ligand>
</feature>
<gene>
    <name evidence="9" type="primary">ackA</name>
    <name evidence="11" type="ORF">C7I85_12975</name>
</gene>
<feature type="binding site" evidence="9">
    <location>
        <position position="389"/>
    </location>
    <ligand>
        <name>Mg(2+)</name>
        <dbReference type="ChEBI" id="CHEBI:18420"/>
    </ligand>
</feature>
<evidence type="ECO:0000256" key="3">
    <source>
        <dbReference type="ARBA" id="ARBA00022679"/>
    </source>
</evidence>
<evidence type="ECO:0000256" key="7">
    <source>
        <dbReference type="ARBA" id="ARBA00022840"/>
    </source>
</evidence>
<dbReference type="PANTHER" id="PTHR21060:SF21">
    <property type="entry name" value="ACETATE KINASE"/>
    <property type="match status" value="1"/>
</dbReference>
<accession>A0A2P7SF34</accession>
<dbReference type="NCBIfam" id="TIGR00016">
    <property type="entry name" value="ackA"/>
    <property type="match status" value="1"/>
</dbReference>
<dbReference type="PANTHER" id="PTHR21060">
    <property type="entry name" value="ACETATE KINASE"/>
    <property type="match status" value="1"/>
</dbReference>
<evidence type="ECO:0000313" key="11">
    <source>
        <dbReference type="EMBL" id="PSJ60931.1"/>
    </source>
</evidence>
<name>A0A2P7SF34_9HYPH</name>
<comment type="subunit">
    <text evidence="9">Homodimer.</text>
</comment>
<dbReference type="GO" id="GO:0008776">
    <property type="term" value="F:acetate kinase activity"/>
    <property type="evidence" value="ECO:0007669"/>
    <property type="project" value="UniProtKB-UniRule"/>
</dbReference>
<evidence type="ECO:0000256" key="10">
    <source>
        <dbReference type="RuleBase" id="RU003835"/>
    </source>
</evidence>
<comment type="subcellular location">
    <subcellularLocation>
        <location evidence="9">Cytoplasm</location>
    </subcellularLocation>
</comment>
<dbReference type="OrthoDB" id="9802453at2"/>
<dbReference type="PROSITE" id="PS01076">
    <property type="entry name" value="ACETATE_KINASE_2"/>
    <property type="match status" value="1"/>
</dbReference>
<comment type="catalytic activity">
    <reaction evidence="9">
        <text>acetate + ATP = acetyl phosphate + ADP</text>
        <dbReference type="Rhea" id="RHEA:11352"/>
        <dbReference type="ChEBI" id="CHEBI:22191"/>
        <dbReference type="ChEBI" id="CHEBI:30089"/>
        <dbReference type="ChEBI" id="CHEBI:30616"/>
        <dbReference type="ChEBI" id="CHEBI:456216"/>
        <dbReference type="EC" id="2.7.2.1"/>
    </reaction>
</comment>
<comment type="similarity">
    <text evidence="1 9 10">Belongs to the acetokinase family.</text>
</comment>
<organism evidence="11 12">
    <name type="scientific">Pseudaminobacter soli</name>
    <name type="common">ex Li et al. 2025</name>
    <dbReference type="NCBI Taxonomy" id="1295366"/>
    <lineage>
        <taxon>Bacteria</taxon>
        <taxon>Pseudomonadati</taxon>
        <taxon>Pseudomonadota</taxon>
        <taxon>Alphaproteobacteria</taxon>
        <taxon>Hyphomicrobiales</taxon>
        <taxon>Phyllobacteriaceae</taxon>
        <taxon>Pseudaminobacter</taxon>
    </lineage>
</organism>
<feature type="site" description="Transition state stabilizer" evidence="9">
    <location>
        <position position="253"/>
    </location>
</feature>
<dbReference type="Proteomes" id="UP000240653">
    <property type="component" value="Unassembled WGS sequence"/>
</dbReference>
<dbReference type="Gene3D" id="3.30.420.40">
    <property type="match status" value="2"/>
</dbReference>
<evidence type="ECO:0000256" key="2">
    <source>
        <dbReference type="ARBA" id="ARBA00022490"/>
    </source>
</evidence>
<evidence type="ECO:0000256" key="5">
    <source>
        <dbReference type="ARBA" id="ARBA00022741"/>
    </source>
</evidence>
<keyword evidence="7 9" id="KW-0067">ATP-binding</keyword>
<keyword evidence="4 9" id="KW-0479">Metal-binding</keyword>
<dbReference type="PROSITE" id="PS01075">
    <property type="entry name" value="ACETATE_KINASE_1"/>
    <property type="match status" value="1"/>
</dbReference>
<feature type="binding site" evidence="9">
    <location>
        <begin position="295"/>
        <end position="297"/>
    </location>
    <ligand>
        <name>ATP</name>
        <dbReference type="ChEBI" id="CHEBI:30616"/>
    </ligand>
</feature>
<feature type="active site" description="Proton donor/acceptor" evidence="9">
    <location>
        <position position="162"/>
    </location>
</feature>
<dbReference type="EC" id="2.7.2.1" evidence="9"/>
<dbReference type="GO" id="GO:0005524">
    <property type="term" value="F:ATP binding"/>
    <property type="evidence" value="ECO:0007669"/>
    <property type="project" value="UniProtKB-KW"/>
</dbReference>
<evidence type="ECO:0000256" key="9">
    <source>
        <dbReference type="HAMAP-Rule" id="MF_00020"/>
    </source>
</evidence>
<proteinExistence type="inferred from homology"/>
<dbReference type="GO" id="GO:0005829">
    <property type="term" value="C:cytosol"/>
    <property type="evidence" value="ECO:0007669"/>
    <property type="project" value="TreeGrafter"/>
</dbReference>
<protein>
    <recommendedName>
        <fullName evidence="9">Acetate kinase</fullName>
        <ecNumber evidence="9">2.7.2.1</ecNumber>
    </recommendedName>
    <alternativeName>
        <fullName evidence="9">Acetokinase</fullName>
    </alternativeName>
</protein>
<dbReference type="InterPro" id="IPR023865">
    <property type="entry name" value="Aliphatic_acid_kinase_CS"/>
</dbReference>
<comment type="function">
    <text evidence="9">Catalyzes the formation of acetyl phosphate from acetate and ATP. Can also catalyze the reverse reaction.</text>
</comment>
<comment type="pathway">
    <text evidence="9">Metabolic intermediate biosynthesis; acetyl-CoA biosynthesis; acetyl-CoA from acetate: step 1/2.</text>
</comment>
<sequence>MAEAHPARDPGAGKLAILTLNAGSSSLKFGLYQVEPDGKIEQRLRGVFESLSDTPRFSVKDATGKLLVDKSLTAVSPPTETLLRELIVVLDPFLGSERLEAVGHRIVHGGSRFVKPTRLTDDILKELEALTPIAPLHQPASLRPVKAFLALRPDIPQIGCFDTAFHSTLKSPANRYAIPREYEQMGIRRYGFHGLSYEFIATRLAEISPGLAAKKTVAAHLGAGCSLCAMQNGKSIDTTMGFTALDGLMMATRSGAIDPGIILYLQQALGLSSGDVEQMLYYRSGLLGVSGISGDVRLLLASDNPHAAEALDLFTFRIAQDIAAMASTMEGLESLVFTAGVGEHATSIREEICRRLRWLGVKLDKNEASGELISSPDSSVEVRVIPTNEEMTIARQAHALVTAHRRHRFAKPIEDEGEAMR</sequence>
<keyword evidence="5 9" id="KW-0547">Nucleotide-binding</keyword>
<dbReference type="SUPFAM" id="SSF53067">
    <property type="entry name" value="Actin-like ATPase domain"/>
    <property type="match status" value="2"/>
</dbReference>
<keyword evidence="3 9" id="KW-0808">Transferase</keyword>
<evidence type="ECO:0000256" key="4">
    <source>
        <dbReference type="ARBA" id="ARBA00022723"/>
    </source>
</evidence>
<evidence type="ECO:0000313" key="12">
    <source>
        <dbReference type="Proteomes" id="UP000240653"/>
    </source>
</evidence>
<dbReference type="InterPro" id="IPR043129">
    <property type="entry name" value="ATPase_NBD"/>
</dbReference>
<feature type="binding site" evidence="9">
    <location>
        <position position="28"/>
    </location>
    <ligand>
        <name>ATP</name>
        <dbReference type="ChEBI" id="CHEBI:30616"/>
    </ligand>
</feature>
<evidence type="ECO:0000256" key="1">
    <source>
        <dbReference type="ARBA" id="ARBA00008748"/>
    </source>
</evidence>
<dbReference type="GO" id="GO:0006085">
    <property type="term" value="P:acetyl-CoA biosynthetic process"/>
    <property type="evidence" value="ECO:0007669"/>
    <property type="project" value="UniProtKB-UniRule"/>
</dbReference>
<feature type="binding site" evidence="9">
    <location>
        <begin position="340"/>
        <end position="344"/>
    </location>
    <ligand>
        <name>ATP</name>
        <dbReference type="ChEBI" id="CHEBI:30616"/>
    </ligand>
</feature>
<dbReference type="InterPro" id="IPR004372">
    <property type="entry name" value="Ac/propionate_kinase"/>
</dbReference>
<comment type="caution">
    <text evidence="11">The sequence shown here is derived from an EMBL/GenBank/DDBJ whole genome shotgun (WGS) entry which is preliminary data.</text>
</comment>
<keyword evidence="6 9" id="KW-0418">Kinase</keyword>
<dbReference type="GO" id="GO:0006083">
    <property type="term" value="P:acetate metabolic process"/>
    <property type="evidence" value="ECO:0007669"/>
    <property type="project" value="TreeGrafter"/>
</dbReference>
<dbReference type="GO" id="GO:0000287">
    <property type="term" value="F:magnesium ion binding"/>
    <property type="evidence" value="ECO:0007669"/>
    <property type="project" value="UniProtKB-UniRule"/>
</dbReference>
<dbReference type="HAMAP" id="MF_00020">
    <property type="entry name" value="Acetate_kinase"/>
    <property type="match status" value="1"/>
</dbReference>
<dbReference type="EMBL" id="PXYL01000005">
    <property type="protein sequence ID" value="PSJ60931.1"/>
    <property type="molecule type" value="Genomic_DNA"/>
</dbReference>
<feature type="binding site" evidence="9">
    <location>
        <begin position="220"/>
        <end position="224"/>
    </location>
    <ligand>
        <name>ATP</name>
        <dbReference type="ChEBI" id="CHEBI:30616"/>
    </ligand>
</feature>
<dbReference type="UniPathway" id="UPA00340">
    <property type="reaction ID" value="UER00458"/>
</dbReference>
<keyword evidence="8 9" id="KW-0460">Magnesium</keyword>
<dbReference type="PIRSF" id="PIRSF000722">
    <property type="entry name" value="Acetate_prop_kin"/>
    <property type="match status" value="1"/>
</dbReference>
<keyword evidence="2 9" id="KW-0963">Cytoplasm</keyword>